<dbReference type="Proteomes" id="UP000254716">
    <property type="component" value="Unassembled WGS sequence"/>
</dbReference>
<comment type="similarity">
    <text evidence="2">Belongs to the NhaB Na(+)/H(+) (TC 2.A.34) antiporter family.</text>
</comment>
<keyword evidence="9" id="KW-0915">Sodium</keyword>
<evidence type="ECO:0000256" key="5">
    <source>
        <dbReference type="ARBA" id="ARBA00022475"/>
    </source>
</evidence>
<comment type="subcellular location">
    <subcellularLocation>
        <location evidence="1">Cell membrane</location>
        <topology evidence="1">Multi-pass membrane protein</topology>
    </subcellularLocation>
</comment>
<feature type="transmembrane region" description="Helical" evidence="13">
    <location>
        <begin position="28"/>
        <end position="57"/>
    </location>
</feature>
<evidence type="ECO:0000256" key="2">
    <source>
        <dbReference type="ARBA" id="ARBA00006036"/>
    </source>
</evidence>
<dbReference type="InterPro" id="IPR004671">
    <property type="entry name" value="Na+/H+_antiporter_NhaB"/>
</dbReference>
<keyword evidence="5" id="KW-1003">Cell membrane</keyword>
<evidence type="ECO:0000256" key="8">
    <source>
        <dbReference type="ARBA" id="ARBA00022989"/>
    </source>
</evidence>
<feature type="transmembrane region" description="Helical" evidence="13">
    <location>
        <begin position="189"/>
        <end position="207"/>
    </location>
</feature>
<proteinExistence type="inferred from homology"/>
<dbReference type="GO" id="GO:0005886">
    <property type="term" value="C:plasma membrane"/>
    <property type="evidence" value="ECO:0007669"/>
    <property type="project" value="UniProtKB-SubCell"/>
</dbReference>
<evidence type="ECO:0000256" key="4">
    <source>
        <dbReference type="ARBA" id="ARBA00022449"/>
    </source>
</evidence>
<evidence type="ECO:0000256" key="6">
    <source>
        <dbReference type="ARBA" id="ARBA00022519"/>
    </source>
</evidence>
<keyword evidence="4" id="KW-0050">Antiport</keyword>
<dbReference type="PANTHER" id="PTHR43302">
    <property type="entry name" value="TRANSPORTER ARSB-RELATED"/>
    <property type="match status" value="1"/>
</dbReference>
<dbReference type="PANTHER" id="PTHR43302:SF1">
    <property type="entry name" value="NA(+)_H(+) ANTIPORTER NHAB"/>
    <property type="match status" value="1"/>
</dbReference>
<evidence type="ECO:0000256" key="13">
    <source>
        <dbReference type="SAM" id="Phobius"/>
    </source>
</evidence>
<keyword evidence="3" id="KW-0813">Transport</keyword>
<evidence type="ECO:0000313" key="14">
    <source>
        <dbReference type="EMBL" id="STJ18178.1"/>
    </source>
</evidence>
<dbReference type="Pfam" id="PF06450">
    <property type="entry name" value="NhaB"/>
    <property type="match status" value="1"/>
</dbReference>
<evidence type="ECO:0000256" key="1">
    <source>
        <dbReference type="ARBA" id="ARBA00004651"/>
    </source>
</evidence>
<keyword evidence="6" id="KW-0997">Cell inner membrane</keyword>
<evidence type="ECO:0000256" key="10">
    <source>
        <dbReference type="ARBA" id="ARBA00023065"/>
    </source>
</evidence>
<feature type="transmembrane region" description="Helical" evidence="13">
    <location>
        <begin position="131"/>
        <end position="152"/>
    </location>
</feature>
<keyword evidence="8 13" id="KW-1133">Transmembrane helix</keyword>
<evidence type="ECO:0000256" key="11">
    <source>
        <dbReference type="ARBA" id="ARBA00023136"/>
    </source>
</evidence>
<organism evidence="14 15">
    <name type="scientific">Escherichia coli</name>
    <dbReference type="NCBI Taxonomy" id="562"/>
    <lineage>
        <taxon>Bacteria</taxon>
        <taxon>Pseudomonadati</taxon>
        <taxon>Pseudomonadota</taxon>
        <taxon>Gammaproteobacteria</taxon>
        <taxon>Enterobacterales</taxon>
        <taxon>Enterobacteriaceae</taxon>
        <taxon>Escherichia</taxon>
    </lineage>
</organism>
<dbReference type="AlphaFoldDB" id="A0A376W5M6"/>
<name>A0A376W5M6_ECOLX</name>
<evidence type="ECO:0000256" key="12">
    <source>
        <dbReference type="ARBA" id="ARBA00023201"/>
    </source>
</evidence>
<dbReference type="EMBL" id="UGCV01000008">
    <property type="protein sequence ID" value="STJ18178.1"/>
    <property type="molecule type" value="Genomic_DNA"/>
</dbReference>
<sequence length="254" mass="28068">MKQLLLFIFTRLLLSIRSKMLLSLSFCVAAAFLSAFLDALTVVAVVISVAVGFYGIYHRVASSRTEDTDLQDDSHIDKHYKVVLEQFRGFLRSLMMHAGVGTALGGVMTMVGEPQNLIIAKAAGWHFGDFFLRMSPVTVPVLICGLLTCLLVEKLRWFGYGETLPEKVREVLQQFDDQSRLQRTRQDKIRLIVQAIIGVWLVTALALHLAEVGLIGLSVIILATSLTGVTDEHAIGKAFTESLPFTALLTVFSQ</sequence>
<evidence type="ECO:0000256" key="9">
    <source>
        <dbReference type="ARBA" id="ARBA00023053"/>
    </source>
</evidence>
<evidence type="ECO:0000256" key="7">
    <source>
        <dbReference type="ARBA" id="ARBA00022692"/>
    </source>
</evidence>
<evidence type="ECO:0000313" key="15">
    <source>
        <dbReference type="Proteomes" id="UP000254716"/>
    </source>
</evidence>
<keyword evidence="12" id="KW-0739">Sodium transport</keyword>
<feature type="transmembrane region" description="Helical" evidence="13">
    <location>
        <begin position="213"/>
        <end position="230"/>
    </location>
</feature>
<keyword evidence="11 13" id="KW-0472">Membrane</keyword>
<keyword evidence="7 13" id="KW-0812">Transmembrane</keyword>
<keyword evidence="10" id="KW-0406">Ion transport</keyword>
<evidence type="ECO:0000256" key="3">
    <source>
        <dbReference type="ARBA" id="ARBA00022448"/>
    </source>
</evidence>
<accession>A0A376W5M6</accession>
<protein>
    <submittedName>
        <fullName evidence="14">Sodium/proton antiporter</fullName>
    </submittedName>
</protein>
<dbReference type="GO" id="GO:0015385">
    <property type="term" value="F:sodium:proton antiporter activity"/>
    <property type="evidence" value="ECO:0007669"/>
    <property type="project" value="InterPro"/>
</dbReference>
<feature type="transmembrane region" description="Helical" evidence="13">
    <location>
        <begin position="94"/>
        <end position="111"/>
    </location>
</feature>
<gene>
    <name evidence="14" type="primary">nhaB_2</name>
    <name evidence="14" type="ORF">NCTC9081_03654</name>
</gene>
<reference evidence="14 15" key="1">
    <citation type="submission" date="2018-06" db="EMBL/GenBank/DDBJ databases">
        <authorList>
            <consortium name="Pathogen Informatics"/>
            <person name="Doyle S."/>
        </authorList>
    </citation>
    <scope>NUCLEOTIDE SEQUENCE [LARGE SCALE GENOMIC DNA]</scope>
    <source>
        <strain evidence="14 15">NCTC9081</strain>
    </source>
</reference>